<dbReference type="Proteomes" id="UP000664299">
    <property type="component" value="Unassembled WGS sequence"/>
</dbReference>
<comment type="caution">
    <text evidence="2">The sequence shown here is derived from an EMBL/GenBank/DDBJ whole genome shotgun (WGS) entry which is preliminary data.</text>
</comment>
<gene>
    <name evidence="2" type="ORF">J1F30_08955</name>
</gene>
<accession>A0ABS3IXP5</accession>
<evidence type="ECO:0000256" key="1">
    <source>
        <dbReference type="SAM" id="MobiDB-lite"/>
    </source>
</evidence>
<evidence type="ECO:0000313" key="2">
    <source>
        <dbReference type="EMBL" id="MBO0624471.1"/>
    </source>
</evidence>
<organism evidence="2 3">
    <name type="scientific">Bifidobacterium asteroides</name>
    <dbReference type="NCBI Taxonomy" id="1684"/>
    <lineage>
        <taxon>Bacteria</taxon>
        <taxon>Bacillati</taxon>
        <taxon>Actinomycetota</taxon>
        <taxon>Actinomycetes</taxon>
        <taxon>Bifidobacteriales</taxon>
        <taxon>Bifidobacteriaceae</taxon>
        <taxon>Bifidobacterium</taxon>
    </lineage>
</organism>
<feature type="region of interest" description="Disordered" evidence="1">
    <location>
        <begin position="1"/>
        <end position="28"/>
    </location>
</feature>
<sequence>MKPEDNTAVEPTAPVEAFTPAEEPTYAKSGLTSSSLFNRTERDILEIVLEDGKTYTVDQAKAEIKKFKEGM</sequence>
<name>A0ABS3IXP5_9BIFI</name>
<evidence type="ECO:0000313" key="3">
    <source>
        <dbReference type="Proteomes" id="UP000664299"/>
    </source>
</evidence>
<reference evidence="2" key="1">
    <citation type="submission" date="2021-03" db="EMBL/GenBank/DDBJ databases">
        <title>Genome sequence of Bifidobacterium asteroides strain wkB204 isolated from a honey bee gut.</title>
        <authorList>
            <person name="Motta E.V.S."/>
            <person name="Kwong W.K."/>
            <person name="Moran N.A."/>
        </authorList>
    </citation>
    <scope>NUCLEOTIDE SEQUENCE</scope>
    <source>
        <strain evidence="2">WkB204</strain>
    </source>
</reference>
<dbReference type="EMBL" id="JAFMNU010000084">
    <property type="protein sequence ID" value="MBO0624471.1"/>
    <property type="molecule type" value="Genomic_DNA"/>
</dbReference>
<protein>
    <submittedName>
        <fullName evidence="2">Uncharacterized protein</fullName>
    </submittedName>
</protein>
<keyword evidence="3" id="KW-1185">Reference proteome</keyword>
<proteinExistence type="predicted"/>